<proteinExistence type="inferred from homology"/>
<dbReference type="GO" id="GO:0004030">
    <property type="term" value="F:aldehyde dehydrogenase [NAD(P)+] activity"/>
    <property type="evidence" value="ECO:0007669"/>
    <property type="project" value="InterPro"/>
</dbReference>
<dbReference type="InterPro" id="IPR016161">
    <property type="entry name" value="Ald_DH/histidinol_DH"/>
</dbReference>
<dbReference type="InterPro" id="IPR016162">
    <property type="entry name" value="Ald_DH_N"/>
</dbReference>
<organism evidence="5 6">
    <name type="scientific">Janibacter alkaliphilus</name>
    <dbReference type="NCBI Taxonomy" id="1069963"/>
    <lineage>
        <taxon>Bacteria</taxon>
        <taxon>Bacillati</taxon>
        <taxon>Actinomycetota</taxon>
        <taxon>Actinomycetes</taxon>
        <taxon>Micrococcales</taxon>
        <taxon>Intrasporangiaceae</taxon>
        <taxon>Janibacter</taxon>
    </lineage>
</organism>
<keyword evidence="2" id="KW-0521">NADP</keyword>
<dbReference type="AlphaFoldDB" id="A0A852X3B8"/>
<gene>
    <name evidence="5" type="ORF">BJY28_002025</name>
</gene>
<dbReference type="Proteomes" id="UP000592181">
    <property type="component" value="Unassembled WGS sequence"/>
</dbReference>
<name>A0A852X3B8_9MICO</name>
<protein>
    <submittedName>
        <fullName evidence="5">Succinate-semialdehyde dehydrogenase/glutarate-semialdehyde dehydrogenase</fullName>
        <ecNumber evidence="5">1.2.1.16</ecNumber>
        <ecNumber evidence="5">1.2.1.20</ecNumber>
        <ecNumber evidence="5">1.2.1.79</ecNumber>
    </submittedName>
</protein>
<comment type="caution">
    <text evidence="5">The sequence shown here is derived from an EMBL/GenBank/DDBJ whole genome shotgun (WGS) entry which is preliminary data.</text>
</comment>
<dbReference type="Gene3D" id="3.40.309.10">
    <property type="entry name" value="Aldehyde Dehydrogenase, Chain A, domain 2"/>
    <property type="match status" value="1"/>
</dbReference>
<dbReference type="EMBL" id="JACBZX010000001">
    <property type="protein sequence ID" value="NYG37556.1"/>
    <property type="molecule type" value="Genomic_DNA"/>
</dbReference>
<dbReference type="FunFam" id="3.40.605.10:FF:000012">
    <property type="entry name" value="NAD-dependent succinate-semialdehyde dehydrogenase"/>
    <property type="match status" value="1"/>
</dbReference>
<dbReference type="InterPro" id="IPR044148">
    <property type="entry name" value="ALDH_GabD1-like"/>
</dbReference>
<evidence type="ECO:0000256" key="2">
    <source>
        <dbReference type="ARBA" id="ARBA00022857"/>
    </source>
</evidence>
<keyword evidence="3 5" id="KW-0560">Oxidoreductase</keyword>
<dbReference type="Pfam" id="PF00171">
    <property type="entry name" value="Aldedh"/>
    <property type="match status" value="1"/>
</dbReference>
<dbReference type="InterPro" id="IPR047110">
    <property type="entry name" value="GABD/Sad-like"/>
</dbReference>
<feature type="domain" description="Aldehyde dehydrogenase" evidence="4">
    <location>
        <begin position="7"/>
        <end position="446"/>
    </location>
</feature>
<evidence type="ECO:0000256" key="1">
    <source>
        <dbReference type="ARBA" id="ARBA00009986"/>
    </source>
</evidence>
<keyword evidence="6" id="KW-1185">Reference proteome</keyword>
<dbReference type="CDD" id="cd07100">
    <property type="entry name" value="ALDH_SSADH1_GabD1"/>
    <property type="match status" value="1"/>
</dbReference>
<dbReference type="EC" id="1.2.1.16" evidence="5"/>
<dbReference type="GO" id="GO:0102810">
    <property type="term" value="F:glutarate-semialdehyde dehydrogenase (NADP+) activity"/>
    <property type="evidence" value="ECO:0007669"/>
    <property type="project" value="UniProtKB-EC"/>
</dbReference>
<evidence type="ECO:0000259" key="4">
    <source>
        <dbReference type="Pfam" id="PF00171"/>
    </source>
</evidence>
<dbReference type="EC" id="1.2.1.20" evidence="5"/>
<dbReference type="SUPFAM" id="SSF53720">
    <property type="entry name" value="ALDH-like"/>
    <property type="match status" value="1"/>
</dbReference>
<dbReference type="GO" id="GO:0036243">
    <property type="term" value="F:succinate-semialdehyde dehydrogenase (NADP+) activity"/>
    <property type="evidence" value="ECO:0007669"/>
    <property type="project" value="UniProtKB-EC"/>
</dbReference>
<dbReference type="PANTHER" id="PTHR43217">
    <property type="entry name" value="SUCCINATE SEMIALDEHYDE DEHYDROGENASE [NAD(P)+] SAD"/>
    <property type="match status" value="1"/>
</dbReference>
<evidence type="ECO:0000256" key="3">
    <source>
        <dbReference type="ARBA" id="ARBA00023002"/>
    </source>
</evidence>
<evidence type="ECO:0000313" key="5">
    <source>
        <dbReference type="EMBL" id="NYG37556.1"/>
    </source>
</evidence>
<accession>A0A852X3B8</accession>
<dbReference type="Gene3D" id="3.40.605.10">
    <property type="entry name" value="Aldehyde Dehydrogenase, Chain A, domain 1"/>
    <property type="match status" value="1"/>
</dbReference>
<dbReference type="InterPro" id="IPR016163">
    <property type="entry name" value="Ald_DH_C"/>
</dbReference>
<dbReference type="GO" id="GO:0004777">
    <property type="term" value="F:succinate-semialdehyde dehydrogenase (NAD+) activity"/>
    <property type="evidence" value="ECO:0007669"/>
    <property type="project" value="TreeGrafter"/>
</dbReference>
<reference evidence="5 6" key="1">
    <citation type="submission" date="2020-07" db="EMBL/GenBank/DDBJ databases">
        <title>Sequencing the genomes of 1000 actinobacteria strains.</title>
        <authorList>
            <person name="Klenk H.-P."/>
        </authorList>
    </citation>
    <scope>NUCLEOTIDE SEQUENCE [LARGE SCALE GENOMIC DNA]</scope>
    <source>
        <strain evidence="5 6">DSM 24723</strain>
    </source>
</reference>
<dbReference type="EC" id="1.2.1.79" evidence="5"/>
<sequence length="451" mass="47355">MTGSAGAPFRSIDPATGQVHEELPFATSEEVAAALGAADAAYRSWREVDLAERCALLARCGEIFTERTDELAAVVTEEMGKPQREAAGELALVSAIFAHYAEQAPAMLADEEISPASGGRAVVQKRPVGVVLGIMPWNFPHYQIARLVAPSLALGNTVLLKPAPSCPRSARLFAEVLQQAGVPEGVYQNLLLGTDQVEGVIADPRVQGVSLTGSERAGAAVAEIAGRHLKKVVLELGGSDPFVVLDTEDVARTAKLAFGARTMNMGQACNAPKRMIVPESIHDDFVAALLDVAADRGTAAPLSSAEAADEVARQIRVAGEQGATVHVGGERSEQGAFVTPAVITGVTPQMDIYREEVFGPAAVVYQVPDEAAAVELANDTPFGLGAAVFSGDPDRARAVAEQIDAGMVFVNQPEGSQADLPFGGIKRSGFGRELGRLGITEFANQRLIRMP</sequence>
<dbReference type="PANTHER" id="PTHR43217:SF2">
    <property type="entry name" value="SUCCINATE-SEMIALDEHYDE DEHYDROGENASE [NADP(+)]"/>
    <property type="match status" value="1"/>
</dbReference>
<evidence type="ECO:0000313" key="6">
    <source>
        <dbReference type="Proteomes" id="UP000592181"/>
    </source>
</evidence>
<dbReference type="InterPro" id="IPR015590">
    <property type="entry name" value="Aldehyde_DH_dom"/>
</dbReference>
<comment type="similarity">
    <text evidence="1">Belongs to the aldehyde dehydrogenase family.</text>
</comment>
<dbReference type="RefSeq" id="WP_179462905.1">
    <property type="nucleotide sequence ID" value="NZ_JACBZX010000001.1"/>
</dbReference>